<proteinExistence type="predicted"/>
<dbReference type="Gene3D" id="3.30.70.1070">
    <property type="entry name" value="Sporulation related repeat"/>
    <property type="match status" value="1"/>
</dbReference>
<comment type="caution">
    <text evidence="3">The sequence shown here is derived from an EMBL/GenBank/DDBJ whole genome shotgun (WGS) entry which is preliminary data.</text>
</comment>
<dbReference type="AlphaFoldDB" id="A0A840XSY7"/>
<keyword evidence="1" id="KW-0732">Signal</keyword>
<dbReference type="InterPro" id="IPR009009">
    <property type="entry name" value="RlpA-like_DPBB"/>
</dbReference>
<name>A0A840XSY7_9PROT</name>
<dbReference type="Gene3D" id="2.40.40.10">
    <property type="entry name" value="RlpA-like domain"/>
    <property type="match status" value="1"/>
</dbReference>
<dbReference type="RefSeq" id="WP_246420062.1">
    <property type="nucleotide sequence ID" value="NZ_JACIJE010000009.1"/>
</dbReference>
<dbReference type="PROSITE" id="PS51724">
    <property type="entry name" value="SPOR"/>
    <property type="match status" value="1"/>
</dbReference>
<feature type="chain" id="PRO_5032424606" evidence="1">
    <location>
        <begin position="17"/>
        <end position="283"/>
    </location>
</feature>
<evidence type="ECO:0000313" key="4">
    <source>
        <dbReference type="Proteomes" id="UP000562254"/>
    </source>
</evidence>
<dbReference type="PROSITE" id="PS51257">
    <property type="entry name" value="PROKAR_LIPOPROTEIN"/>
    <property type="match status" value="1"/>
</dbReference>
<dbReference type="InterPro" id="IPR007730">
    <property type="entry name" value="SPOR-like_dom"/>
</dbReference>
<sequence>MRAALLALPLALAACAETPARYVVGEPYRMGGVWSYPREDFALVETGLATRHPGPGAFARTANGEAWSGAVAAHRTLQLPAVVSVTNLENGRSMLLRVNERGPVHPGRVIGLSDRAAELLGVPPGGAAQVRVAVDGERSRLLAEAAPGRPVLAIATAPRAAVAAESLAPPPGARAADAPPPRAAVAAAAPESAAMPALRLPETVTTGPASPGRLVIEAGTLSGADAAGRLAARLPGARVEASGPRRAQQFRVVLGPFASVAAADAALERTLAAGVSGARILVD</sequence>
<dbReference type="GO" id="GO:0042834">
    <property type="term" value="F:peptidoglycan binding"/>
    <property type="evidence" value="ECO:0007669"/>
    <property type="project" value="InterPro"/>
</dbReference>
<keyword evidence="4" id="KW-1185">Reference proteome</keyword>
<dbReference type="InterPro" id="IPR036908">
    <property type="entry name" value="RlpA-like_sf"/>
</dbReference>
<reference evidence="3 4" key="1">
    <citation type="submission" date="2020-08" db="EMBL/GenBank/DDBJ databases">
        <title>Genomic Encyclopedia of Type Strains, Phase IV (KMG-IV): sequencing the most valuable type-strain genomes for metagenomic binning, comparative biology and taxonomic classification.</title>
        <authorList>
            <person name="Goeker M."/>
        </authorList>
    </citation>
    <scope>NUCLEOTIDE SEQUENCE [LARGE SCALE GENOMIC DNA]</scope>
    <source>
        <strain evidence="3 4">DSM 25895</strain>
    </source>
</reference>
<dbReference type="EMBL" id="JACIJE010000009">
    <property type="protein sequence ID" value="MBB5691026.1"/>
    <property type="molecule type" value="Genomic_DNA"/>
</dbReference>
<dbReference type="PANTHER" id="PTHR34183:SF8">
    <property type="entry name" value="ENDOLYTIC PEPTIDOGLYCAN TRANSGLYCOSYLASE RLPA-RELATED"/>
    <property type="match status" value="1"/>
</dbReference>
<organism evidence="3 4">
    <name type="scientific">Neoroseomonas alkaliterrae</name>
    <dbReference type="NCBI Taxonomy" id="1452450"/>
    <lineage>
        <taxon>Bacteria</taxon>
        <taxon>Pseudomonadati</taxon>
        <taxon>Pseudomonadota</taxon>
        <taxon>Alphaproteobacteria</taxon>
        <taxon>Acetobacterales</taxon>
        <taxon>Acetobacteraceae</taxon>
        <taxon>Neoroseomonas</taxon>
    </lineage>
</organism>
<evidence type="ECO:0000256" key="1">
    <source>
        <dbReference type="SAM" id="SignalP"/>
    </source>
</evidence>
<accession>A0A840XSY7</accession>
<feature type="domain" description="SPOR" evidence="2">
    <location>
        <begin position="208"/>
        <end position="283"/>
    </location>
</feature>
<dbReference type="PANTHER" id="PTHR34183">
    <property type="entry name" value="ENDOLYTIC PEPTIDOGLYCAN TRANSGLYCOSYLASE RLPA"/>
    <property type="match status" value="1"/>
</dbReference>
<dbReference type="InterPro" id="IPR036680">
    <property type="entry name" value="SPOR-like_sf"/>
</dbReference>
<dbReference type="Proteomes" id="UP000562254">
    <property type="component" value="Unassembled WGS sequence"/>
</dbReference>
<dbReference type="Pfam" id="PF03330">
    <property type="entry name" value="DPBB_1"/>
    <property type="match status" value="1"/>
</dbReference>
<keyword evidence="3" id="KW-0449">Lipoprotein</keyword>
<dbReference type="CDD" id="cd22268">
    <property type="entry name" value="DPBB_RlpA-like"/>
    <property type="match status" value="1"/>
</dbReference>
<gene>
    <name evidence="3" type="ORF">FHS88_003169</name>
</gene>
<evidence type="ECO:0000313" key="3">
    <source>
        <dbReference type="EMBL" id="MBB5691026.1"/>
    </source>
</evidence>
<feature type="signal peptide" evidence="1">
    <location>
        <begin position="1"/>
        <end position="16"/>
    </location>
</feature>
<dbReference type="SUPFAM" id="SSF110997">
    <property type="entry name" value="Sporulation related repeat"/>
    <property type="match status" value="1"/>
</dbReference>
<dbReference type="Pfam" id="PF05036">
    <property type="entry name" value="SPOR"/>
    <property type="match status" value="1"/>
</dbReference>
<protein>
    <submittedName>
        <fullName evidence="3">Rare lipoprotein A</fullName>
    </submittedName>
</protein>
<evidence type="ECO:0000259" key="2">
    <source>
        <dbReference type="PROSITE" id="PS51724"/>
    </source>
</evidence>